<dbReference type="InterPro" id="IPR013078">
    <property type="entry name" value="His_Pase_superF_clade-1"/>
</dbReference>
<name>A0ABD6EHN8_9BILA</name>
<evidence type="ECO:0000313" key="3">
    <source>
        <dbReference type="Proteomes" id="UP001608902"/>
    </source>
</evidence>
<dbReference type="GO" id="GO:0016791">
    <property type="term" value="F:phosphatase activity"/>
    <property type="evidence" value="ECO:0007669"/>
    <property type="project" value="UniProtKB-ARBA"/>
</dbReference>
<evidence type="ECO:0000313" key="2">
    <source>
        <dbReference type="EMBL" id="MFH4976901.1"/>
    </source>
</evidence>
<dbReference type="CDD" id="cd07067">
    <property type="entry name" value="HP_PGM_like"/>
    <property type="match status" value="1"/>
</dbReference>
<dbReference type="EMBL" id="JBGFUD010001900">
    <property type="protein sequence ID" value="MFH4976901.1"/>
    <property type="molecule type" value="Genomic_DNA"/>
</dbReference>
<dbReference type="InterPro" id="IPR051710">
    <property type="entry name" value="Phosphatase_SH3-domain"/>
</dbReference>
<comment type="caution">
    <text evidence="2">The sequence shown here is derived from an EMBL/GenBank/DDBJ whole genome shotgun (WGS) entry which is preliminary data.</text>
</comment>
<dbReference type="Gene3D" id="3.40.50.1240">
    <property type="entry name" value="Phosphoglycerate mutase-like"/>
    <property type="match status" value="1"/>
</dbReference>
<dbReference type="Proteomes" id="UP001608902">
    <property type="component" value="Unassembled WGS sequence"/>
</dbReference>
<sequence>MSGNGRSPKHSPRSEGFCRNGEDTDEKKRNAQRSTYEPDRKSEQKTLPDEVEKLFNVAAPGEGQRINFRQPPPPKIDSQRRLIIVRHAELVDSVFPSWLKNSTQSGEFTRYNLNQPKSLPERENEFEGFTNDSPITVIGHLCAELLAKSILNSSYQICRVISSPALGCIQTAAEIIEHTGLKHVNLQIETGLHDWMGYYDEVPTWMTVKELLEAGYKVSKEYKAVSSEADKSKFRMENKGELCRRTIRVLDELLRNLSGTALLVTHAINIEVIVRILLKMRPVLRTEYDEMTSIHRAYPFCTAVVMNEDLKTREWRLERPLQSITFTGFSNKYDENYLLRDFS</sequence>
<gene>
    <name evidence="2" type="ORF">AB6A40_003610</name>
</gene>
<organism evidence="2 3">
    <name type="scientific">Gnathostoma spinigerum</name>
    <dbReference type="NCBI Taxonomy" id="75299"/>
    <lineage>
        <taxon>Eukaryota</taxon>
        <taxon>Metazoa</taxon>
        <taxon>Ecdysozoa</taxon>
        <taxon>Nematoda</taxon>
        <taxon>Chromadorea</taxon>
        <taxon>Rhabditida</taxon>
        <taxon>Spirurina</taxon>
        <taxon>Gnathostomatomorpha</taxon>
        <taxon>Gnathostomatoidea</taxon>
        <taxon>Gnathostomatidae</taxon>
        <taxon>Gnathostoma</taxon>
    </lineage>
</organism>
<feature type="region of interest" description="Disordered" evidence="1">
    <location>
        <begin position="1"/>
        <end position="49"/>
    </location>
</feature>
<dbReference type="AlphaFoldDB" id="A0ABD6EHN8"/>
<reference evidence="2 3" key="1">
    <citation type="submission" date="2024-08" db="EMBL/GenBank/DDBJ databases">
        <title>Gnathostoma spinigerum genome.</title>
        <authorList>
            <person name="Gonzalez-Bertolin B."/>
            <person name="Monzon S."/>
            <person name="Zaballos A."/>
            <person name="Jimenez P."/>
            <person name="Dekumyoy P."/>
            <person name="Varona S."/>
            <person name="Cuesta I."/>
            <person name="Sumanam S."/>
            <person name="Adisakwattana P."/>
            <person name="Gasser R.B."/>
            <person name="Hernandez-Gonzalez A."/>
            <person name="Young N.D."/>
            <person name="Perteguer M.J."/>
        </authorList>
    </citation>
    <scope>NUCLEOTIDE SEQUENCE [LARGE SCALE GENOMIC DNA]</scope>
    <source>
        <strain evidence="2">AL3</strain>
        <tissue evidence="2">Liver</tissue>
    </source>
</reference>
<feature type="compositionally biased region" description="Basic and acidic residues" evidence="1">
    <location>
        <begin position="20"/>
        <end position="29"/>
    </location>
</feature>
<protein>
    <submittedName>
        <fullName evidence="2">Uncharacterized protein</fullName>
    </submittedName>
</protein>
<dbReference type="SUPFAM" id="SSF53254">
    <property type="entry name" value="Phosphoglycerate mutase-like"/>
    <property type="match status" value="1"/>
</dbReference>
<dbReference type="InterPro" id="IPR029033">
    <property type="entry name" value="His_PPase_superfam"/>
</dbReference>
<evidence type="ECO:0000256" key="1">
    <source>
        <dbReference type="SAM" id="MobiDB-lite"/>
    </source>
</evidence>
<dbReference type="PANTHER" id="PTHR16469:SF27">
    <property type="entry name" value="UBIQUITIN-ASSOCIATED AND SH3 DOMAIN-CONTAINING BA-RELATED"/>
    <property type="match status" value="1"/>
</dbReference>
<feature type="compositionally biased region" description="Basic and acidic residues" evidence="1">
    <location>
        <begin position="36"/>
        <end position="49"/>
    </location>
</feature>
<dbReference type="PANTHER" id="PTHR16469">
    <property type="entry name" value="UBIQUITIN-ASSOCIATED AND SH3 DOMAIN-CONTAINING BA-RELATED"/>
    <property type="match status" value="1"/>
</dbReference>
<accession>A0ABD6EHN8</accession>
<proteinExistence type="predicted"/>
<dbReference type="Pfam" id="PF00300">
    <property type="entry name" value="His_Phos_1"/>
    <property type="match status" value="1"/>
</dbReference>
<keyword evidence="3" id="KW-1185">Reference proteome</keyword>